<accession>A0ABN2FCT5</accession>
<protein>
    <recommendedName>
        <fullName evidence="3">J domain-containing protein</fullName>
    </recommendedName>
</protein>
<gene>
    <name evidence="4" type="ORF">GCM10009733_040110</name>
</gene>
<feature type="region of interest" description="Disordered" evidence="1">
    <location>
        <begin position="69"/>
        <end position="97"/>
    </location>
</feature>
<dbReference type="InterPro" id="IPR001623">
    <property type="entry name" value="DnaJ_domain"/>
</dbReference>
<evidence type="ECO:0000256" key="1">
    <source>
        <dbReference type="SAM" id="MobiDB-lite"/>
    </source>
</evidence>
<feature type="compositionally biased region" description="Basic and acidic residues" evidence="1">
    <location>
        <begin position="69"/>
        <end position="84"/>
    </location>
</feature>
<evidence type="ECO:0000313" key="5">
    <source>
        <dbReference type="Proteomes" id="UP001500064"/>
    </source>
</evidence>
<dbReference type="InterPro" id="IPR036869">
    <property type="entry name" value="J_dom_sf"/>
</dbReference>
<dbReference type="Gene3D" id="1.25.40.10">
    <property type="entry name" value="Tetratricopeptide repeat domain"/>
    <property type="match status" value="1"/>
</dbReference>
<dbReference type="RefSeq" id="WP_346106775.1">
    <property type="nucleotide sequence ID" value="NZ_BAAAMU010000026.1"/>
</dbReference>
<comment type="caution">
    <text evidence="4">The sequence shown here is derived from an EMBL/GenBank/DDBJ whole genome shotgun (WGS) entry which is preliminary data.</text>
</comment>
<feature type="transmembrane region" description="Helical" evidence="2">
    <location>
        <begin position="312"/>
        <end position="332"/>
    </location>
</feature>
<name>A0ABN2FCT5_9ACTN</name>
<keyword evidence="5" id="KW-1185">Reference proteome</keyword>
<evidence type="ECO:0000313" key="4">
    <source>
        <dbReference type="EMBL" id="GAA1638943.1"/>
    </source>
</evidence>
<dbReference type="Gene3D" id="1.10.287.110">
    <property type="entry name" value="DnaJ domain"/>
    <property type="match status" value="1"/>
</dbReference>
<dbReference type="PROSITE" id="PS50076">
    <property type="entry name" value="DNAJ_2"/>
    <property type="match status" value="1"/>
</dbReference>
<dbReference type="EMBL" id="BAAAMU010000026">
    <property type="protein sequence ID" value="GAA1638943.1"/>
    <property type="molecule type" value="Genomic_DNA"/>
</dbReference>
<evidence type="ECO:0000259" key="3">
    <source>
        <dbReference type="PROSITE" id="PS50076"/>
    </source>
</evidence>
<dbReference type="SUPFAM" id="SSF48452">
    <property type="entry name" value="TPR-like"/>
    <property type="match status" value="1"/>
</dbReference>
<keyword evidence="2" id="KW-0812">Transmembrane</keyword>
<keyword evidence="2" id="KW-1133">Transmembrane helix</keyword>
<dbReference type="Proteomes" id="UP001500064">
    <property type="component" value="Unassembled WGS sequence"/>
</dbReference>
<evidence type="ECO:0000256" key="2">
    <source>
        <dbReference type="SAM" id="Phobius"/>
    </source>
</evidence>
<organism evidence="4 5">
    <name type="scientific">Nonomuraea maheshkhaliensis</name>
    <dbReference type="NCBI Taxonomy" id="419590"/>
    <lineage>
        <taxon>Bacteria</taxon>
        <taxon>Bacillati</taxon>
        <taxon>Actinomycetota</taxon>
        <taxon>Actinomycetes</taxon>
        <taxon>Streptosporangiales</taxon>
        <taxon>Streptosporangiaceae</taxon>
        <taxon>Nonomuraea</taxon>
    </lineage>
</organism>
<dbReference type="SMART" id="SM00028">
    <property type="entry name" value="TPR"/>
    <property type="match status" value="3"/>
</dbReference>
<feature type="transmembrane region" description="Helical" evidence="2">
    <location>
        <begin position="287"/>
        <end position="306"/>
    </location>
</feature>
<dbReference type="SUPFAM" id="SSF46565">
    <property type="entry name" value="Chaperone J-domain"/>
    <property type="match status" value="1"/>
</dbReference>
<dbReference type="InterPro" id="IPR011990">
    <property type="entry name" value="TPR-like_helical_dom_sf"/>
</dbReference>
<feature type="domain" description="J" evidence="3">
    <location>
        <begin position="3"/>
        <end position="73"/>
    </location>
</feature>
<keyword evidence="2" id="KW-0472">Membrane</keyword>
<proteinExistence type="predicted"/>
<sequence>MDDYYELLEIDPGADEAAIKEAVKKQRRLWISRASSAPELDRRQAAERMVELIEVAERELLDPARRAAYDRQRAARPPDDRAEAATEDPQAWAARAEASMRGGNPHLALHEIEQALRLDHLQPQYHAIRGEAFSAIGAWANGLIAYRTAHELDRHNPTYQLLLGQQLLRGERYAEALPILDSALAVGGATPQARVLAGLALHGLADQAADHLTDGTPVIIHPQQAYDVAQLSGRALSLSPPDQQLTHRLQYLHSLALAATQRVFDGKRLLSGLGSALSASASMGCGCLLMVLGVFAAFLFVIGAALGGDGALMPLGFLLVVGTGAGIAALCYRPRWQVTERDTRSYRVSRTS</sequence>
<dbReference type="InterPro" id="IPR019734">
    <property type="entry name" value="TPR_rpt"/>
</dbReference>
<reference evidence="4 5" key="1">
    <citation type="journal article" date="2019" name="Int. J. Syst. Evol. Microbiol.">
        <title>The Global Catalogue of Microorganisms (GCM) 10K type strain sequencing project: providing services to taxonomists for standard genome sequencing and annotation.</title>
        <authorList>
            <consortium name="The Broad Institute Genomics Platform"/>
            <consortium name="The Broad Institute Genome Sequencing Center for Infectious Disease"/>
            <person name="Wu L."/>
            <person name="Ma J."/>
        </authorList>
    </citation>
    <scope>NUCLEOTIDE SEQUENCE [LARGE SCALE GENOMIC DNA]</scope>
    <source>
        <strain evidence="4 5">JCM 13929</strain>
    </source>
</reference>